<dbReference type="InterPro" id="IPR015517">
    <property type="entry name" value="dCMP_deaminase-rel"/>
</dbReference>
<dbReference type="InterPro" id="IPR002125">
    <property type="entry name" value="CMP_dCMP_dom"/>
</dbReference>
<keyword evidence="3" id="KW-0479">Metal-binding</keyword>
<dbReference type="PATRIC" id="fig|1619048.3.peg.415"/>
<dbReference type="Proteomes" id="UP000034108">
    <property type="component" value="Unassembled WGS sequence"/>
</dbReference>
<evidence type="ECO:0000256" key="4">
    <source>
        <dbReference type="ARBA" id="ARBA00022801"/>
    </source>
</evidence>
<proteinExistence type="inferred from homology"/>
<dbReference type="CDD" id="cd01286">
    <property type="entry name" value="deoxycytidylate_deaminase"/>
    <property type="match status" value="1"/>
</dbReference>
<evidence type="ECO:0000256" key="1">
    <source>
        <dbReference type="ARBA" id="ARBA00001947"/>
    </source>
</evidence>
<dbReference type="InterPro" id="IPR035105">
    <property type="entry name" value="Deoxycytidylate_deaminase_dom"/>
</dbReference>
<dbReference type="GO" id="GO:0008270">
    <property type="term" value="F:zinc ion binding"/>
    <property type="evidence" value="ECO:0007669"/>
    <property type="project" value="InterPro"/>
</dbReference>
<dbReference type="GO" id="GO:0005737">
    <property type="term" value="C:cytoplasm"/>
    <property type="evidence" value="ECO:0007669"/>
    <property type="project" value="TreeGrafter"/>
</dbReference>
<dbReference type="PROSITE" id="PS51747">
    <property type="entry name" value="CYT_DCMP_DEAMINASES_2"/>
    <property type="match status" value="1"/>
</dbReference>
<organism evidence="7 8">
    <name type="scientific">Candidatus Magasanikbacteria bacterium GW2011_GWC2_41_17</name>
    <dbReference type="NCBI Taxonomy" id="1619048"/>
    <lineage>
        <taxon>Bacteria</taxon>
        <taxon>Candidatus Magasanikiibacteriota</taxon>
    </lineage>
</organism>
<dbReference type="PANTHER" id="PTHR11086:SF18">
    <property type="entry name" value="DEOXYCYTIDYLATE DEAMINASE"/>
    <property type="match status" value="1"/>
</dbReference>
<evidence type="ECO:0000256" key="3">
    <source>
        <dbReference type="ARBA" id="ARBA00022723"/>
    </source>
</evidence>
<keyword evidence="5" id="KW-0862">Zinc</keyword>
<name>A0A0G0VHF2_9BACT</name>
<comment type="caution">
    <text evidence="7">The sequence shown here is derived from an EMBL/GenBank/DDBJ whole genome shotgun (WGS) entry which is preliminary data.</text>
</comment>
<dbReference type="EMBL" id="LCAV01000011">
    <property type="protein sequence ID" value="KKR99081.1"/>
    <property type="molecule type" value="Genomic_DNA"/>
</dbReference>
<evidence type="ECO:0000259" key="6">
    <source>
        <dbReference type="PROSITE" id="PS51747"/>
    </source>
</evidence>
<feature type="domain" description="CMP/dCMP-type deaminase" evidence="6">
    <location>
        <begin position="11"/>
        <end position="142"/>
    </location>
</feature>
<dbReference type="GO" id="GO:0004132">
    <property type="term" value="F:dCMP deaminase activity"/>
    <property type="evidence" value="ECO:0007669"/>
    <property type="project" value="TreeGrafter"/>
</dbReference>
<gene>
    <name evidence="7" type="ORF">UU49_C0011G0017</name>
</gene>
<accession>A0A0G0VHF2</accession>
<protein>
    <recommendedName>
        <fullName evidence="6">CMP/dCMP-type deaminase domain-containing protein</fullName>
    </recommendedName>
</protein>
<dbReference type="AlphaFoldDB" id="A0A0G0VHF2"/>
<reference evidence="7 8" key="1">
    <citation type="journal article" date="2015" name="Nature">
        <title>rRNA introns, odd ribosomes, and small enigmatic genomes across a large radiation of phyla.</title>
        <authorList>
            <person name="Brown C.T."/>
            <person name="Hug L.A."/>
            <person name="Thomas B.C."/>
            <person name="Sharon I."/>
            <person name="Castelle C.J."/>
            <person name="Singh A."/>
            <person name="Wilkins M.J."/>
            <person name="Williams K.H."/>
            <person name="Banfield J.F."/>
        </authorList>
    </citation>
    <scope>NUCLEOTIDE SEQUENCE [LARGE SCALE GENOMIC DNA]</scope>
</reference>
<dbReference type="PANTHER" id="PTHR11086">
    <property type="entry name" value="DEOXYCYTIDYLATE DEAMINASE-RELATED"/>
    <property type="match status" value="1"/>
</dbReference>
<evidence type="ECO:0000256" key="5">
    <source>
        <dbReference type="ARBA" id="ARBA00022833"/>
    </source>
</evidence>
<dbReference type="InterPro" id="IPR016192">
    <property type="entry name" value="APOBEC/CMP_deaminase_Zn-bd"/>
</dbReference>
<dbReference type="Gene3D" id="3.40.140.10">
    <property type="entry name" value="Cytidine Deaminase, domain 2"/>
    <property type="match status" value="1"/>
</dbReference>
<comment type="cofactor">
    <cofactor evidence="1">
        <name>Zn(2+)</name>
        <dbReference type="ChEBI" id="CHEBI:29105"/>
    </cofactor>
</comment>
<keyword evidence="4" id="KW-0378">Hydrolase</keyword>
<evidence type="ECO:0000256" key="2">
    <source>
        <dbReference type="ARBA" id="ARBA00006576"/>
    </source>
</evidence>
<evidence type="ECO:0000313" key="7">
    <source>
        <dbReference type="EMBL" id="KKR99081.1"/>
    </source>
</evidence>
<dbReference type="PROSITE" id="PS00903">
    <property type="entry name" value="CYT_DCMP_DEAMINASES_1"/>
    <property type="match status" value="1"/>
</dbReference>
<dbReference type="SUPFAM" id="SSF53927">
    <property type="entry name" value="Cytidine deaminase-like"/>
    <property type="match status" value="1"/>
</dbReference>
<dbReference type="Pfam" id="PF00383">
    <property type="entry name" value="dCMP_cyt_deam_1"/>
    <property type="match status" value="1"/>
</dbReference>
<dbReference type="STRING" id="1619048.UU49_C0011G0017"/>
<dbReference type="InterPro" id="IPR016193">
    <property type="entry name" value="Cytidine_deaminase-like"/>
</dbReference>
<comment type="similarity">
    <text evidence="2">Belongs to the cytidine and deoxycytidylate deaminase family.</text>
</comment>
<evidence type="ECO:0000313" key="8">
    <source>
        <dbReference type="Proteomes" id="UP000034108"/>
    </source>
</evidence>
<sequence>MSTTQKHFRPSWDEYFMAIARIAATRASCDRLHAGAVLVKDKRIIASGYNGAPPGLPSCDEIGHLLEDGHCVRTIHAEHNVLLQVARLSGSSTEDSTLYATYSPCIHCAKYLVAAGIKRVVFGKVYRNSDVIEYLKSAGIDVDIYQENKEWLGKLQDLFSGEVDDKKAKEGVIKMKVVK</sequence>